<dbReference type="GO" id="GO:0005524">
    <property type="term" value="F:ATP binding"/>
    <property type="evidence" value="ECO:0007669"/>
    <property type="project" value="UniProtKB-KW"/>
</dbReference>
<dbReference type="AlphaFoldDB" id="A0A3A9YWD4"/>
<evidence type="ECO:0000313" key="9">
    <source>
        <dbReference type="EMBL" id="RKN40401.1"/>
    </source>
</evidence>
<dbReference type="Proteomes" id="UP000272474">
    <property type="component" value="Unassembled WGS sequence"/>
</dbReference>
<evidence type="ECO:0000256" key="2">
    <source>
        <dbReference type="ARBA" id="ARBA00022527"/>
    </source>
</evidence>
<evidence type="ECO:0000256" key="7">
    <source>
        <dbReference type="SAM" id="MobiDB-lite"/>
    </source>
</evidence>
<dbReference type="PROSITE" id="PS00108">
    <property type="entry name" value="PROTEIN_KINASE_ST"/>
    <property type="match status" value="1"/>
</dbReference>
<dbReference type="PANTHER" id="PTHR43289">
    <property type="entry name" value="MITOGEN-ACTIVATED PROTEIN KINASE KINASE KINASE 20-RELATED"/>
    <property type="match status" value="1"/>
</dbReference>
<dbReference type="InterPro" id="IPR008271">
    <property type="entry name" value="Ser/Thr_kinase_AS"/>
</dbReference>
<evidence type="ECO:0000256" key="6">
    <source>
        <dbReference type="ARBA" id="ARBA00022840"/>
    </source>
</evidence>
<comment type="caution">
    <text evidence="9">The sequence shown here is derived from an EMBL/GenBank/DDBJ whole genome shotgun (WGS) entry which is preliminary data.</text>
</comment>
<dbReference type="PANTHER" id="PTHR43289:SF6">
    <property type="entry name" value="SERINE_THREONINE-PROTEIN KINASE NEKL-3"/>
    <property type="match status" value="1"/>
</dbReference>
<keyword evidence="10" id="KW-1185">Reference proteome</keyword>
<dbReference type="SMART" id="SM00220">
    <property type="entry name" value="S_TKc"/>
    <property type="match status" value="1"/>
</dbReference>
<evidence type="ECO:0000256" key="1">
    <source>
        <dbReference type="ARBA" id="ARBA00012513"/>
    </source>
</evidence>
<evidence type="ECO:0000256" key="3">
    <source>
        <dbReference type="ARBA" id="ARBA00022679"/>
    </source>
</evidence>
<evidence type="ECO:0000256" key="5">
    <source>
        <dbReference type="ARBA" id="ARBA00022777"/>
    </source>
</evidence>
<evidence type="ECO:0000259" key="8">
    <source>
        <dbReference type="PROSITE" id="PS50011"/>
    </source>
</evidence>
<feature type="region of interest" description="Disordered" evidence="7">
    <location>
        <begin position="361"/>
        <end position="398"/>
    </location>
</feature>
<protein>
    <recommendedName>
        <fullName evidence="1">non-specific serine/threonine protein kinase</fullName>
        <ecNumber evidence="1">2.7.11.1</ecNumber>
    </recommendedName>
</protein>
<organism evidence="9 10">
    <name type="scientific">Streptomyces hoynatensis</name>
    <dbReference type="NCBI Taxonomy" id="1141874"/>
    <lineage>
        <taxon>Bacteria</taxon>
        <taxon>Bacillati</taxon>
        <taxon>Actinomycetota</taxon>
        <taxon>Actinomycetes</taxon>
        <taxon>Kitasatosporales</taxon>
        <taxon>Streptomycetaceae</taxon>
        <taxon>Streptomyces</taxon>
    </lineage>
</organism>
<keyword evidence="4" id="KW-0547">Nucleotide-binding</keyword>
<gene>
    <name evidence="9" type="ORF">D7294_18290</name>
</gene>
<keyword evidence="6" id="KW-0067">ATP-binding</keyword>
<feature type="compositionally biased region" description="Low complexity" evidence="7">
    <location>
        <begin position="362"/>
        <end position="386"/>
    </location>
</feature>
<sequence length="675" mass="69370">MGRLVGGRYRIVEEPLHGGMGEVWKARDERLDRTVALKRALDADNPEVLAQLRREATIMASLAHPHTVTLFDVAGDPPNAGPAAAEAGEPAAGELAAAGKPAADGEPAPAGQRSAADGPSATAAESAAAGTTGVEPGTGPEYWLVMEYATGGSLAQLLKEKGRLPPARAAEIGAAIAGALAAVHDRGIVHGDVKPGNIVITEGGVPKLADFGTAISLDGRTLTRGPSARTPGYAAPEVEKGHAPLPASDIFSLGATVHEMVLGRTPYGDSTDVRLQRWRAARGFVRRDSDLGPLTGTVAAMLGRDPRRRPSAATAQRLLARDGRGAGRAVRRRVAVAVALAAALGLGAWLTAARDGGGGQVGIAAPGPSASSAAPSSSGSSPAPEGTPGGPLLGDPAEVDPCGLTDAAAFTRFGEAELDPAYGGFDRCDVLVYPAGQDVVVDVKVFYDEEELSADMAPARTERGVGVVEPEPEEDACERALVPPGTEGFVLWIGADYESEPGDMPLCEMADVAADLAVDALGDAVAAGRELPRRDLPAGSLGRRDACTLLDPGALAGAVPGVDAADPDIGFGNWSCRWSSTSEETDVELRFDQGVPPGGGDGRLTRLHGHEAYVSPKDEGEDTCVVRVPYRSYPWHGSTKAEVVQLVVEGERPVDELCEMAGDLAAAATLEAFGS</sequence>
<dbReference type="EMBL" id="RBAL01000010">
    <property type="protein sequence ID" value="RKN40401.1"/>
    <property type="molecule type" value="Genomic_DNA"/>
</dbReference>
<dbReference type="Pfam" id="PF00069">
    <property type="entry name" value="Pkinase"/>
    <property type="match status" value="1"/>
</dbReference>
<dbReference type="Gene3D" id="1.10.510.10">
    <property type="entry name" value="Transferase(Phosphotransferase) domain 1"/>
    <property type="match status" value="1"/>
</dbReference>
<feature type="region of interest" description="Disordered" evidence="7">
    <location>
        <begin position="303"/>
        <end position="324"/>
    </location>
</feature>
<feature type="region of interest" description="Disordered" evidence="7">
    <location>
        <begin position="79"/>
        <end position="136"/>
    </location>
</feature>
<proteinExistence type="predicted"/>
<dbReference type="CDD" id="cd14014">
    <property type="entry name" value="STKc_PknB_like"/>
    <property type="match status" value="1"/>
</dbReference>
<dbReference type="InterPro" id="IPR000719">
    <property type="entry name" value="Prot_kinase_dom"/>
</dbReference>
<evidence type="ECO:0000256" key="4">
    <source>
        <dbReference type="ARBA" id="ARBA00022741"/>
    </source>
</evidence>
<keyword evidence="5 9" id="KW-0418">Kinase</keyword>
<dbReference type="Gene3D" id="3.30.200.20">
    <property type="entry name" value="Phosphorylase Kinase, domain 1"/>
    <property type="match status" value="1"/>
</dbReference>
<evidence type="ECO:0000313" key="10">
    <source>
        <dbReference type="Proteomes" id="UP000272474"/>
    </source>
</evidence>
<keyword evidence="3" id="KW-0808">Transferase</keyword>
<dbReference type="PROSITE" id="PS50011">
    <property type="entry name" value="PROTEIN_KINASE_DOM"/>
    <property type="match status" value="1"/>
</dbReference>
<keyword evidence="2 9" id="KW-0723">Serine/threonine-protein kinase</keyword>
<name>A0A3A9YWD4_9ACTN</name>
<accession>A0A3A9YWD4</accession>
<feature type="domain" description="Protein kinase" evidence="8">
    <location>
        <begin position="9"/>
        <end position="319"/>
    </location>
</feature>
<dbReference type="InterPro" id="IPR011009">
    <property type="entry name" value="Kinase-like_dom_sf"/>
</dbReference>
<reference evidence="9 10" key="1">
    <citation type="journal article" date="2014" name="Int. J. Syst. Evol. Microbiol.">
        <title>Streptomyces hoynatensis sp. nov., isolated from deep marine sediment.</title>
        <authorList>
            <person name="Veyisoglu A."/>
            <person name="Sahin N."/>
        </authorList>
    </citation>
    <scope>NUCLEOTIDE SEQUENCE [LARGE SCALE GENOMIC DNA]</scope>
    <source>
        <strain evidence="9 10">KCTC 29097</strain>
    </source>
</reference>
<dbReference type="EC" id="2.7.11.1" evidence="1"/>
<dbReference type="SUPFAM" id="SSF56112">
    <property type="entry name" value="Protein kinase-like (PK-like)"/>
    <property type="match status" value="1"/>
</dbReference>
<dbReference type="GO" id="GO:0004674">
    <property type="term" value="F:protein serine/threonine kinase activity"/>
    <property type="evidence" value="ECO:0007669"/>
    <property type="project" value="UniProtKB-KW"/>
</dbReference>